<evidence type="ECO:0000256" key="1">
    <source>
        <dbReference type="SAM" id="MobiDB-lite"/>
    </source>
</evidence>
<dbReference type="RefSeq" id="WP_345716328.1">
    <property type="nucleotide sequence ID" value="NZ_BAABFP010000004.1"/>
</dbReference>
<evidence type="ECO:0000313" key="3">
    <source>
        <dbReference type="EMBL" id="MFC6007534.1"/>
    </source>
</evidence>
<proteinExistence type="predicted"/>
<reference evidence="4" key="1">
    <citation type="journal article" date="2019" name="Int. J. Syst. Evol. Microbiol.">
        <title>The Global Catalogue of Microorganisms (GCM) 10K type strain sequencing project: providing services to taxonomists for standard genome sequencing and annotation.</title>
        <authorList>
            <consortium name="The Broad Institute Genomics Platform"/>
            <consortium name="The Broad Institute Genome Sequencing Center for Infectious Disease"/>
            <person name="Wu L."/>
            <person name="Ma J."/>
        </authorList>
    </citation>
    <scope>NUCLEOTIDE SEQUENCE [LARGE SCALE GENOMIC DNA]</scope>
    <source>
        <strain evidence="4">KACC 14249</strain>
    </source>
</reference>
<evidence type="ECO:0000313" key="4">
    <source>
        <dbReference type="Proteomes" id="UP001596189"/>
    </source>
</evidence>
<feature type="region of interest" description="Disordered" evidence="1">
    <location>
        <begin position="52"/>
        <end position="83"/>
    </location>
</feature>
<protein>
    <submittedName>
        <fullName evidence="3">Uncharacterized protein</fullName>
    </submittedName>
</protein>
<organism evidence="3 4">
    <name type="scientific">Angustibacter luteus</name>
    <dbReference type="NCBI Taxonomy" id="658456"/>
    <lineage>
        <taxon>Bacteria</taxon>
        <taxon>Bacillati</taxon>
        <taxon>Actinomycetota</taxon>
        <taxon>Actinomycetes</taxon>
        <taxon>Kineosporiales</taxon>
        <taxon>Kineosporiaceae</taxon>
    </lineage>
</organism>
<evidence type="ECO:0000256" key="2">
    <source>
        <dbReference type="SAM" id="SignalP"/>
    </source>
</evidence>
<feature type="region of interest" description="Disordered" evidence="1">
    <location>
        <begin position="144"/>
        <end position="186"/>
    </location>
</feature>
<comment type="caution">
    <text evidence="3">The sequence shown here is derived from an EMBL/GenBank/DDBJ whole genome shotgun (WGS) entry which is preliminary data.</text>
</comment>
<dbReference type="Proteomes" id="UP001596189">
    <property type="component" value="Unassembled WGS sequence"/>
</dbReference>
<feature type="signal peptide" evidence="2">
    <location>
        <begin position="1"/>
        <end position="25"/>
    </location>
</feature>
<name>A0ABW1JEB6_9ACTN</name>
<feature type="compositionally biased region" description="Pro residues" evidence="1">
    <location>
        <begin position="157"/>
        <end position="167"/>
    </location>
</feature>
<keyword evidence="2" id="KW-0732">Signal</keyword>
<sequence>MGSYAGSLATVVALLVTAAAAAALAAAVTLIAASVRRRRTLEWASATAAQLGRAMSEPHEGAAPTVDEEPHAAGRPATLRDRRPQEWADLRVLRSGGSAIPALDELDGMPTELVTWAAAHGPESVRRDLPVAMDLLAVDRDVRSHPAAGDEPDESLAPPPDPLPPQPDDGEVEPSTEEQRLARQRQIAADRIAMLKRIAARTGSKSLKPE</sequence>
<accession>A0ABW1JEB6</accession>
<keyword evidence="4" id="KW-1185">Reference proteome</keyword>
<dbReference type="EMBL" id="JBHSRD010000003">
    <property type="protein sequence ID" value="MFC6007534.1"/>
    <property type="molecule type" value="Genomic_DNA"/>
</dbReference>
<gene>
    <name evidence="3" type="ORF">ACFQDO_10380</name>
</gene>
<feature type="chain" id="PRO_5046007142" evidence="2">
    <location>
        <begin position="26"/>
        <end position="210"/>
    </location>
</feature>
<feature type="compositionally biased region" description="Basic and acidic residues" evidence="1">
    <location>
        <begin position="68"/>
        <end position="83"/>
    </location>
</feature>